<dbReference type="Pfam" id="PF10714">
    <property type="entry name" value="LEA_6"/>
    <property type="match status" value="1"/>
</dbReference>
<feature type="compositionally biased region" description="Basic and acidic residues" evidence="1">
    <location>
        <begin position="56"/>
        <end position="80"/>
    </location>
</feature>
<organism evidence="2 3">
    <name type="scientific">Populus tomentosa</name>
    <name type="common">Chinese white poplar</name>
    <dbReference type="NCBI Taxonomy" id="118781"/>
    <lineage>
        <taxon>Eukaryota</taxon>
        <taxon>Viridiplantae</taxon>
        <taxon>Streptophyta</taxon>
        <taxon>Embryophyta</taxon>
        <taxon>Tracheophyta</taxon>
        <taxon>Spermatophyta</taxon>
        <taxon>Magnoliopsida</taxon>
        <taxon>eudicotyledons</taxon>
        <taxon>Gunneridae</taxon>
        <taxon>Pentapetalae</taxon>
        <taxon>rosids</taxon>
        <taxon>fabids</taxon>
        <taxon>Malpighiales</taxon>
        <taxon>Salicaceae</taxon>
        <taxon>Saliceae</taxon>
        <taxon>Populus</taxon>
    </lineage>
</organism>
<dbReference type="InterPro" id="IPR018930">
    <property type="entry name" value="LEA-18"/>
</dbReference>
<evidence type="ECO:0000313" key="3">
    <source>
        <dbReference type="Proteomes" id="UP000886885"/>
    </source>
</evidence>
<dbReference type="EMBL" id="JAAWWB010000003">
    <property type="protein sequence ID" value="KAG6785544.1"/>
    <property type="molecule type" value="Genomic_DNA"/>
</dbReference>
<comment type="caution">
    <text evidence="2">The sequence shown here is derived from an EMBL/GenBank/DDBJ whole genome shotgun (WGS) entry which is preliminary data.</text>
</comment>
<dbReference type="OrthoDB" id="1929004at2759"/>
<gene>
    <name evidence="2" type="ORF">POTOM_007105</name>
</gene>
<feature type="region of interest" description="Disordered" evidence="1">
    <location>
        <begin position="110"/>
        <end position="148"/>
    </location>
</feature>
<name>A0A8X8DAZ9_POPTO</name>
<sequence length="148" mass="16295">MLARRPSRETPPLSINGETSTLNRSNGSINTGVWFLTEILQAVRYISNEVSDHCKRSEMENNSKQMENRKEGVEEKKGKLDGLPMESSPYLKYTDLEDYKRIAYGTEGHQEVKANQGGGGTDAPTLSGNDLSPGKMAIIDAANRHGIP</sequence>
<evidence type="ECO:0000256" key="1">
    <source>
        <dbReference type="SAM" id="MobiDB-lite"/>
    </source>
</evidence>
<feature type="region of interest" description="Disordered" evidence="1">
    <location>
        <begin position="56"/>
        <end position="87"/>
    </location>
</feature>
<proteinExistence type="predicted"/>
<feature type="compositionally biased region" description="Polar residues" evidence="1">
    <location>
        <begin position="16"/>
        <end position="27"/>
    </location>
</feature>
<reference evidence="2" key="1">
    <citation type="journal article" date="2020" name="bioRxiv">
        <title>Hybrid origin of Populus tomentosa Carr. identified through genome sequencing and phylogenomic analysis.</title>
        <authorList>
            <person name="An X."/>
            <person name="Gao K."/>
            <person name="Chen Z."/>
            <person name="Li J."/>
            <person name="Yang X."/>
            <person name="Yang X."/>
            <person name="Zhou J."/>
            <person name="Guo T."/>
            <person name="Zhao T."/>
            <person name="Huang S."/>
            <person name="Miao D."/>
            <person name="Khan W.U."/>
            <person name="Rao P."/>
            <person name="Ye M."/>
            <person name="Lei B."/>
            <person name="Liao W."/>
            <person name="Wang J."/>
            <person name="Ji L."/>
            <person name="Li Y."/>
            <person name="Guo B."/>
            <person name="Mustafa N.S."/>
            <person name="Li S."/>
            <person name="Yun Q."/>
            <person name="Keller S.R."/>
            <person name="Mao J."/>
            <person name="Zhang R."/>
            <person name="Strauss S.H."/>
        </authorList>
    </citation>
    <scope>NUCLEOTIDE SEQUENCE</scope>
    <source>
        <strain evidence="2">GM15</strain>
        <tissue evidence="2">Leaf</tissue>
    </source>
</reference>
<protein>
    <submittedName>
        <fullName evidence="2">Uncharacterized protein</fullName>
    </submittedName>
</protein>
<accession>A0A8X8DAZ9</accession>
<keyword evidence="3" id="KW-1185">Reference proteome</keyword>
<dbReference type="AlphaFoldDB" id="A0A8X8DAZ9"/>
<evidence type="ECO:0000313" key="2">
    <source>
        <dbReference type="EMBL" id="KAG6785544.1"/>
    </source>
</evidence>
<feature type="region of interest" description="Disordered" evidence="1">
    <location>
        <begin position="1"/>
        <end position="27"/>
    </location>
</feature>
<dbReference type="Proteomes" id="UP000886885">
    <property type="component" value="Chromosome 2A"/>
</dbReference>